<feature type="transmembrane region" description="Helical" evidence="8">
    <location>
        <begin position="754"/>
        <end position="782"/>
    </location>
</feature>
<evidence type="ECO:0000313" key="11">
    <source>
        <dbReference type="Proteomes" id="UP000518206"/>
    </source>
</evidence>
<feature type="transmembrane region" description="Helical" evidence="8">
    <location>
        <begin position="21"/>
        <end position="40"/>
    </location>
</feature>
<evidence type="ECO:0000256" key="6">
    <source>
        <dbReference type="ARBA" id="ARBA00038076"/>
    </source>
</evidence>
<evidence type="ECO:0000256" key="2">
    <source>
        <dbReference type="ARBA" id="ARBA00022475"/>
    </source>
</evidence>
<evidence type="ECO:0000256" key="3">
    <source>
        <dbReference type="ARBA" id="ARBA00022692"/>
    </source>
</evidence>
<sequence length="885" mass="90103">MLRLTLAQMRRSLGRLASGGIAIAIGTAFVAATLLAGGVMTRTSYDSVAATLADADLLVEGELTSDDLGTLRGLPGVDAVQPDVHGWLEVRAGGGKRASLLALPRTSDPRLDPLELVDGRLPDRPGEIALPAVTAERIGVRPGDDVVTSRVRWVPSDPAASPGPTSAPAAERNPDPSETAAEGSYESEDYALEVTGLLEDPRGAYLAMGGAAVLPLEDVQAVSGAASLDELQPRGALLALDPAASASRVTTSVTDALDGVEVLTPDEAAVRALGRVTQGADVFTGLVLGFASIALVVAALVIANTFQVLVAQRTRTLALLRCVGALRRQVRRSVLVEAAILGSAASFVGLLTGTLLAQVALLVLQRVDLDVPLPTTVTLTPWVVLVPLAVGTSVTVLAALLPARAATRVAPVAALRPAELAEVGGRGGRARLALSLLLTAGGFVALAGGVGLGMLANPMVGLALGVLGGATSFVGILLGAVFWVPRVVGLVGRTVAGNGPTARLATANTLRNPRRTAATSTALLIGVTLVALMSTGAASARVTLDQELDERYPVDVQVTAFDDGTAERQPIGDAVEDTLATADGVAGTATLASTLGRLDPPRGGEPLTTDVYAVTPAVARSLMRDGDVIASLLRPGAVVLGADFAKDLGIVEGDVVSVAARASWEDPSTPQGGRELGLRAAVVDLGGQTVYVTPDVLDGLSPDAPETRVWVRLDDVTDAGTVVPALSDALADESVEVNGSALERAGNQRLIDTLLAIVVGLLGVAVLIALVGVANTLSLSVLERRRESATLRAIGLSRRRLRWMLAIEGALIAGVGAALGVGLGMVYGWAGSATLLGAMGDVVLSVTWWHLALVLVVALAAGMLASVLPGRAAARTSPVAALGVD</sequence>
<feature type="transmembrane region" description="Helical" evidence="8">
    <location>
        <begin position="803"/>
        <end position="827"/>
    </location>
</feature>
<feature type="region of interest" description="Disordered" evidence="7">
    <location>
        <begin position="153"/>
        <end position="186"/>
    </location>
</feature>
<name>A0A7W4YAS1_9CELL</name>
<feature type="transmembrane region" description="Helical" evidence="8">
    <location>
        <begin position="334"/>
        <end position="362"/>
    </location>
</feature>
<dbReference type="AlphaFoldDB" id="A0A7W4YAS1"/>
<feature type="transmembrane region" description="Helical" evidence="8">
    <location>
        <begin position="462"/>
        <end position="484"/>
    </location>
</feature>
<keyword evidence="4 8" id="KW-1133">Transmembrane helix</keyword>
<reference evidence="10 11" key="1">
    <citation type="submission" date="2020-08" db="EMBL/GenBank/DDBJ databases">
        <title>The Agave Microbiome: Exploring the role of microbial communities in plant adaptations to desert environments.</title>
        <authorList>
            <person name="Partida-Martinez L.P."/>
        </authorList>
    </citation>
    <scope>NUCLEOTIDE SEQUENCE [LARGE SCALE GENOMIC DNA]</scope>
    <source>
        <strain evidence="10 11">RAS26</strain>
    </source>
</reference>
<feature type="transmembrane region" description="Helical" evidence="8">
    <location>
        <begin position="382"/>
        <end position="401"/>
    </location>
</feature>
<comment type="similarity">
    <text evidence="6">Belongs to the ABC-4 integral membrane protein family.</text>
</comment>
<feature type="compositionally biased region" description="Low complexity" evidence="7">
    <location>
        <begin position="155"/>
        <end position="170"/>
    </location>
</feature>
<evidence type="ECO:0000256" key="5">
    <source>
        <dbReference type="ARBA" id="ARBA00023136"/>
    </source>
</evidence>
<dbReference type="EMBL" id="JACHVX010000002">
    <property type="protein sequence ID" value="MBB2922868.1"/>
    <property type="molecule type" value="Genomic_DNA"/>
</dbReference>
<accession>A0A7W4YAS1</accession>
<dbReference type="InterPro" id="IPR050250">
    <property type="entry name" value="Macrolide_Exporter_MacB"/>
</dbReference>
<dbReference type="PANTHER" id="PTHR30572:SF4">
    <property type="entry name" value="ABC TRANSPORTER PERMEASE YTRF"/>
    <property type="match status" value="1"/>
</dbReference>
<feature type="transmembrane region" description="Helical" evidence="8">
    <location>
        <begin position="521"/>
        <end position="540"/>
    </location>
</feature>
<comment type="caution">
    <text evidence="10">The sequence shown here is derived from an EMBL/GenBank/DDBJ whole genome shotgun (WGS) entry which is preliminary data.</text>
</comment>
<feature type="domain" description="ABC3 transporter permease C-terminal" evidence="9">
    <location>
        <begin position="761"/>
        <end position="878"/>
    </location>
</feature>
<dbReference type="PANTHER" id="PTHR30572">
    <property type="entry name" value="MEMBRANE COMPONENT OF TRANSPORTER-RELATED"/>
    <property type="match status" value="1"/>
</dbReference>
<dbReference type="Proteomes" id="UP000518206">
    <property type="component" value="Unassembled WGS sequence"/>
</dbReference>
<evidence type="ECO:0000256" key="4">
    <source>
        <dbReference type="ARBA" id="ARBA00022989"/>
    </source>
</evidence>
<gene>
    <name evidence="10" type="ORF">FHR80_001780</name>
</gene>
<keyword evidence="3 8" id="KW-0812">Transmembrane</keyword>
<reference evidence="10 11" key="2">
    <citation type="submission" date="2020-08" db="EMBL/GenBank/DDBJ databases">
        <authorList>
            <person name="Partida-Martinez L."/>
            <person name="Huntemann M."/>
            <person name="Clum A."/>
            <person name="Wang J."/>
            <person name="Palaniappan K."/>
            <person name="Ritter S."/>
            <person name="Chen I.-M."/>
            <person name="Stamatis D."/>
            <person name="Reddy T."/>
            <person name="O'Malley R."/>
            <person name="Daum C."/>
            <person name="Shapiro N."/>
            <person name="Ivanova N."/>
            <person name="Kyrpides N."/>
            <person name="Woyke T."/>
        </authorList>
    </citation>
    <scope>NUCLEOTIDE SEQUENCE [LARGE SCALE GENOMIC DNA]</scope>
    <source>
        <strain evidence="10 11">RAS26</strain>
    </source>
</reference>
<comment type="subcellular location">
    <subcellularLocation>
        <location evidence="1">Cell membrane</location>
        <topology evidence="1">Multi-pass membrane protein</topology>
    </subcellularLocation>
</comment>
<evidence type="ECO:0000259" key="9">
    <source>
        <dbReference type="Pfam" id="PF02687"/>
    </source>
</evidence>
<keyword evidence="2" id="KW-1003">Cell membrane</keyword>
<evidence type="ECO:0000313" key="10">
    <source>
        <dbReference type="EMBL" id="MBB2922868.1"/>
    </source>
</evidence>
<feature type="transmembrane region" description="Helical" evidence="8">
    <location>
        <begin position="847"/>
        <end position="868"/>
    </location>
</feature>
<evidence type="ECO:0000256" key="8">
    <source>
        <dbReference type="SAM" id="Phobius"/>
    </source>
</evidence>
<evidence type="ECO:0000256" key="1">
    <source>
        <dbReference type="ARBA" id="ARBA00004651"/>
    </source>
</evidence>
<dbReference type="GO" id="GO:0022857">
    <property type="term" value="F:transmembrane transporter activity"/>
    <property type="evidence" value="ECO:0007669"/>
    <property type="project" value="TreeGrafter"/>
</dbReference>
<evidence type="ECO:0000256" key="7">
    <source>
        <dbReference type="SAM" id="MobiDB-lite"/>
    </source>
</evidence>
<dbReference type="GO" id="GO:0005886">
    <property type="term" value="C:plasma membrane"/>
    <property type="evidence" value="ECO:0007669"/>
    <property type="project" value="UniProtKB-SubCell"/>
</dbReference>
<feature type="domain" description="ABC3 transporter permease C-terminal" evidence="9">
    <location>
        <begin position="290"/>
        <end position="409"/>
    </location>
</feature>
<proteinExistence type="inferred from homology"/>
<protein>
    <submittedName>
        <fullName evidence="10">Putative ABC transport system permease protein</fullName>
    </submittedName>
</protein>
<dbReference type="Pfam" id="PF02687">
    <property type="entry name" value="FtsX"/>
    <property type="match status" value="2"/>
</dbReference>
<dbReference type="RefSeq" id="WP_183295711.1">
    <property type="nucleotide sequence ID" value="NZ_JACHVX010000002.1"/>
</dbReference>
<organism evidence="10 11">
    <name type="scientific">Cellulomonas cellasea</name>
    <dbReference type="NCBI Taxonomy" id="43670"/>
    <lineage>
        <taxon>Bacteria</taxon>
        <taxon>Bacillati</taxon>
        <taxon>Actinomycetota</taxon>
        <taxon>Actinomycetes</taxon>
        <taxon>Micrococcales</taxon>
        <taxon>Cellulomonadaceae</taxon>
        <taxon>Cellulomonas</taxon>
    </lineage>
</organism>
<dbReference type="InterPro" id="IPR003838">
    <property type="entry name" value="ABC3_permease_C"/>
</dbReference>
<feature type="transmembrane region" description="Helical" evidence="8">
    <location>
        <begin position="286"/>
        <end position="311"/>
    </location>
</feature>
<keyword evidence="5 8" id="KW-0472">Membrane</keyword>
<feature type="transmembrane region" description="Helical" evidence="8">
    <location>
        <begin position="432"/>
        <end position="456"/>
    </location>
</feature>